<dbReference type="EC" id="3.1.3.16" evidence="2"/>
<keyword evidence="3" id="KW-0479">Metal-binding</keyword>
<evidence type="ECO:0000313" key="9">
    <source>
        <dbReference type="WBParaSite" id="BTMF_0000534701-mRNA-1"/>
    </source>
</evidence>
<proteinExistence type="predicted"/>
<dbReference type="PRINTS" id="PR00114">
    <property type="entry name" value="STPHPHTASE"/>
</dbReference>
<reference evidence="7 8" key="2">
    <citation type="submission" date="2018-11" db="EMBL/GenBank/DDBJ databases">
        <authorList>
            <consortium name="Pathogen Informatics"/>
        </authorList>
    </citation>
    <scope>NUCLEOTIDE SEQUENCE [LARGE SCALE GENOMIC DNA]</scope>
</reference>
<dbReference type="Gene3D" id="3.60.21.10">
    <property type="match status" value="1"/>
</dbReference>
<dbReference type="SUPFAM" id="SSF56300">
    <property type="entry name" value="Metallo-dependent phosphatases"/>
    <property type="match status" value="1"/>
</dbReference>
<evidence type="ECO:0000313" key="7">
    <source>
        <dbReference type="EMBL" id="VDO17093.1"/>
    </source>
</evidence>
<dbReference type="Proteomes" id="UP000280834">
    <property type="component" value="Unassembled WGS sequence"/>
</dbReference>
<keyword evidence="5" id="KW-0464">Manganese</keyword>
<dbReference type="STRING" id="42155.A0A0R3QG48"/>
<dbReference type="EMBL" id="UZAG01004650">
    <property type="protein sequence ID" value="VDO17093.1"/>
    <property type="molecule type" value="Genomic_DNA"/>
</dbReference>
<keyword evidence="4" id="KW-0378">Hydrolase</keyword>
<feature type="domain" description="Calcineurin-like phosphoesterase" evidence="6">
    <location>
        <begin position="74"/>
        <end position="112"/>
    </location>
</feature>
<evidence type="ECO:0000256" key="2">
    <source>
        <dbReference type="ARBA" id="ARBA00013081"/>
    </source>
</evidence>
<evidence type="ECO:0000256" key="3">
    <source>
        <dbReference type="ARBA" id="ARBA00022723"/>
    </source>
</evidence>
<dbReference type="InterPro" id="IPR047129">
    <property type="entry name" value="PPA2-like"/>
</dbReference>
<evidence type="ECO:0000256" key="5">
    <source>
        <dbReference type="ARBA" id="ARBA00023211"/>
    </source>
</evidence>
<protein>
    <recommendedName>
        <fullName evidence="2">protein-serine/threonine phosphatase</fullName>
        <ecNumber evidence="2">3.1.3.16</ecNumber>
    </recommendedName>
</protein>
<dbReference type="GO" id="GO:0046872">
    <property type="term" value="F:metal ion binding"/>
    <property type="evidence" value="ECO:0007669"/>
    <property type="project" value="UniProtKB-KW"/>
</dbReference>
<accession>A0A0R3QG48</accession>
<evidence type="ECO:0000259" key="6">
    <source>
        <dbReference type="Pfam" id="PF00149"/>
    </source>
</evidence>
<keyword evidence="8" id="KW-1185">Reference proteome</keyword>
<evidence type="ECO:0000313" key="8">
    <source>
        <dbReference type="Proteomes" id="UP000280834"/>
    </source>
</evidence>
<name>A0A0R3QG48_9BILA</name>
<dbReference type="InterPro" id="IPR004843">
    <property type="entry name" value="Calcineurin-like_PHP"/>
</dbReference>
<evidence type="ECO:0000256" key="1">
    <source>
        <dbReference type="ARBA" id="ARBA00001936"/>
    </source>
</evidence>
<dbReference type="PANTHER" id="PTHR45619">
    <property type="entry name" value="SERINE/THREONINE-PROTEIN PHOSPHATASE PP2A-RELATED"/>
    <property type="match status" value="1"/>
</dbReference>
<dbReference type="WBParaSite" id="BTMF_0000534701-mRNA-1">
    <property type="protein sequence ID" value="BTMF_0000534701-mRNA-1"/>
    <property type="gene ID" value="BTMF_0000534701"/>
</dbReference>
<organism evidence="9">
    <name type="scientific">Brugia timori</name>
    <dbReference type="NCBI Taxonomy" id="42155"/>
    <lineage>
        <taxon>Eukaryota</taxon>
        <taxon>Metazoa</taxon>
        <taxon>Ecdysozoa</taxon>
        <taxon>Nematoda</taxon>
        <taxon>Chromadorea</taxon>
        <taxon>Rhabditida</taxon>
        <taxon>Spirurina</taxon>
        <taxon>Spiruromorpha</taxon>
        <taxon>Filarioidea</taxon>
        <taxon>Onchocercidae</taxon>
        <taxon>Brugia</taxon>
    </lineage>
</organism>
<dbReference type="AlphaFoldDB" id="A0A0R3QG48"/>
<comment type="cofactor">
    <cofactor evidence="1">
        <name>Mn(2+)</name>
        <dbReference type="ChEBI" id="CHEBI:29035"/>
    </cofactor>
</comment>
<dbReference type="Pfam" id="PF00149">
    <property type="entry name" value="Metallophos"/>
    <property type="match status" value="1"/>
</dbReference>
<reference evidence="9" key="1">
    <citation type="submission" date="2017-02" db="UniProtKB">
        <authorList>
            <consortium name="WormBaseParasite"/>
        </authorList>
    </citation>
    <scope>IDENTIFICATION</scope>
</reference>
<sequence length="112" mass="12617">MTASGGGAPSTTGDTFDRPMLKEVDQWIEQLYECKQLTEAEVKTLCDKENVFNQALQAKEILQKECNVQEVKCPVTVCGDVHGQFHDLMELFMMGGKSPDTNYLFMGDYVDR</sequence>
<evidence type="ECO:0000256" key="4">
    <source>
        <dbReference type="ARBA" id="ARBA00022801"/>
    </source>
</evidence>
<dbReference type="InterPro" id="IPR029052">
    <property type="entry name" value="Metallo-depent_PP-like"/>
</dbReference>
<dbReference type="GO" id="GO:0004722">
    <property type="term" value="F:protein serine/threonine phosphatase activity"/>
    <property type="evidence" value="ECO:0007669"/>
    <property type="project" value="UniProtKB-EC"/>
</dbReference>
<gene>
    <name evidence="7" type="ORF">BTMF_LOCUS4634</name>
</gene>
<dbReference type="InterPro" id="IPR006186">
    <property type="entry name" value="Ser/Thr-sp_prot-phosphatase"/>
</dbReference>